<feature type="region of interest" description="Disordered" evidence="3">
    <location>
        <begin position="174"/>
        <end position="207"/>
    </location>
</feature>
<keyword evidence="8" id="KW-1185">Reference proteome</keyword>
<evidence type="ECO:0000259" key="5">
    <source>
        <dbReference type="Pfam" id="PF00326"/>
    </source>
</evidence>
<evidence type="ECO:0000256" key="1">
    <source>
        <dbReference type="ARBA" id="ARBA00022670"/>
    </source>
</evidence>
<feature type="compositionally biased region" description="Low complexity" evidence="3">
    <location>
        <begin position="190"/>
        <end position="201"/>
    </location>
</feature>
<gene>
    <name evidence="7" type="ORF">LZZ85_05060</name>
</gene>
<dbReference type="InterPro" id="IPR001375">
    <property type="entry name" value="Peptidase_S9_cat"/>
</dbReference>
<evidence type="ECO:0000313" key="7">
    <source>
        <dbReference type="EMBL" id="MCG2613636.1"/>
    </source>
</evidence>
<dbReference type="InterPro" id="IPR002471">
    <property type="entry name" value="Pept_S9_AS"/>
</dbReference>
<dbReference type="PANTHER" id="PTHR11731">
    <property type="entry name" value="PROTEASE FAMILY S9B,C DIPEPTIDYL-PEPTIDASE IV-RELATED"/>
    <property type="match status" value="1"/>
</dbReference>
<feature type="chain" id="PRO_5047449809" evidence="4">
    <location>
        <begin position="19"/>
        <end position="818"/>
    </location>
</feature>
<evidence type="ECO:0000313" key="8">
    <source>
        <dbReference type="Proteomes" id="UP001165367"/>
    </source>
</evidence>
<dbReference type="InterPro" id="IPR029058">
    <property type="entry name" value="AB_hydrolase_fold"/>
</dbReference>
<dbReference type="EMBL" id="JAKLTR010000002">
    <property type="protein sequence ID" value="MCG2613636.1"/>
    <property type="molecule type" value="Genomic_DNA"/>
</dbReference>
<dbReference type="RefSeq" id="WP_237869145.1">
    <property type="nucleotide sequence ID" value="NZ_JAKLTR010000002.1"/>
</dbReference>
<evidence type="ECO:0000259" key="6">
    <source>
        <dbReference type="Pfam" id="PF00930"/>
    </source>
</evidence>
<feature type="domain" description="Peptidase S9 prolyl oligopeptidase catalytic" evidence="5">
    <location>
        <begin position="622"/>
        <end position="817"/>
    </location>
</feature>
<dbReference type="InterPro" id="IPR050278">
    <property type="entry name" value="Serine_Prot_S9B/DPPIV"/>
</dbReference>
<dbReference type="Pfam" id="PF00930">
    <property type="entry name" value="DPPIV_N"/>
    <property type="match status" value="2"/>
</dbReference>
<accession>A0ABS9KMU1</accession>
<dbReference type="InterPro" id="IPR002469">
    <property type="entry name" value="Peptidase_S9B_N"/>
</dbReference>
<evidence type="ECO:0000256" key="4">
    <source>
        <dbReference type="SAM" id="SignalP"/>
    </source>
</evidence>
<name>A0ABS9KMU1_9BACT</name>
<evidence type="ECO:0000256" key="2">
    <source>
        <dbReference type="ARBA" id="ARBA00022801"/>
    </source>
</evidence>
<evidence type="ECO:0000256" key="3">
    <source>
        <dbReference type="SAM" id="MobiDB-lite"/>
    </source>
</evidence>
<dbReference type="Pfam" id="PF00326">
    <property type="entry name" value="Peptidase_S9"/>
    <property type="match status" value="1"/>
</dbReference>
<dbReference type="Proteomes" id="UP001165367">
    <property type="component" value="Unassembled WGS sequence"/>
</dbReference>
<dbReference type="PANTHER" id="PTHR11731:SF193">
    <property type="entry name" value="DIPEPTIDYL PEPTIDASE 9"/>
    <property type="match status" value="1"/>
</dbReference>
<protein>
    <submittedName>
        <fullName evidence="7">Prolyl oligopeptidase family serine peptidase</fullName>
    </submittedName>
</protein>
<sequence length="818" mass="91779">MPKLLIAICLLISIQSFSQTTLAPLTVDKIMRDPKWMGTSPTSTQWTGDGQYLYFSWNPDGALADSAYYISLKDKKPRKASVTETQDLRSTGTFVYNQARTAYVYGRDGDVFFVDVKTGKTKRITQTTEIESGAQFSFNDTKIVYSRSMNLFAWDIAGGETMQLTNIRAGEASPAPAAAGAGAGAGGPRRTGPPTATAGAAPPTPRADVNLQEEWMKNDQLRYFEVLKSRKEKREKGEAYTKTLPKPKELKSIPLGDKALQGLNISPDGRFITYRLSKAAANAKSTIVPSYVTESGFTTDIPARTKVGAPLGSTEFYVYDRAKDTVWLVRTDSIPGIRDLPDYVKDYPKQAEERKKRNAARAVSISGPFWSPNGKYAVLDIRAEDSKDRWLMLMDTTSGKLNLLDRQRDEAWIAGPGIGFGGTGWIDDQTFYFQSEATGYSHLYTFNAATNEKKALTEGKYEVQQARLSKDKKTFYLSTNEVHPGEQHFYRLTIATGKKERLTTMTGSNQVTLSPDEKYLAILYSYSNKPWELYLQENKPGAKMEQITDKAQSAEFKSYNWREPEVISFTARDGATVYARLYKPANPAPSKPAVLFVHGAGYLQNAHKWWSSYFREYMFNNMLVDNGYYVMDIDYRGSAGYGRDWRTGIYRHMGGKDLTDHVDAVQYLVKNFGVNAGNVGLYGGSYGGFISLMALFTEPNVFKSGAALRPVTDWANYNHGYTSNILNEPFNDSIAYKKSSPFYFADGLKGNLLICHGMVDVNVHYQDAVKLSQRLIELGKDNWELASYPMEDHGFVEPSSWTDEYKRIFKLFEKTLKN</sequence>
<dbReference type="PROSITE" id="PS00708">
    <property type="entry name" value="PRO_ENDOPEP_SER"/>
    <property type="match status" value="1"/>
</dbReference>
<reference evidence="7" key="1">
    <citation type="submission" date="2022-01" db="EMBL/GenBank/DDBJ databases">
        <authorList>
            <person name="Jo J.-H."/>
            <person name="Im W.-T."/>
        </authorList>
    </citation>
    <scope>NUCLEOTIDE SEQUENCE</scope>
    <source>
        <strain evidence="7">NA20</strain>
    </source>
</reference>
<dbReference type="SUPFAM" id="SSF53474">
    <property type="entry name" value="alpha/beta-Hydrolases"/>
    <property type="match status" value="1"/>
</dbReference>
<comment type="caution">
    <text evidence="7">The sequence shown here is derived from an EMBL/GenBank/DDBJ whole genome shotgun (WGS) entry which is preliminary data.</text>
</comment>
<keyword evidence="2" id="KW-0378">Hydrolase</keyword>
<keyword evidence="4" id="KW-0732">Signal</keyword>
<organism evidence="7 8">
    <name type="scientific">Terrimonas ginsenosidimutans</name>
    <dbReference type="NCBI Taxonomy" id="2908004"/>
    <lineage>
        <taxon>Bacteria</taxon>
        <taxon>Pseudomonadati</taxon>
        <taxon>Bacteroidota</taxon>
        <taxon>Chitinophagia</taxon>
        <taxon>Chitinophagales</taxon>
        <taxon>Chitinophagaceae</taxon>
        <taxon>Terrimonas</taxon>
    </lineage>
</organism>
<feature type="domain" description="Dipeptidylpeptidase IV N-terminal" evidence="6">
    <location>
        <begin position="370"/>
        <end position="531"/>
    </location>
</feature>
<dbReference type="Gene3D" id="3.40.50.1820">
    <property type="entry name" value="alpha/beta hydrolase"/>
    <property type="match status" value="1"/>
</dbReference>
<proteinExistence type="predicted"/>
<keyword evidence="1" id="KW-0645">Protease</keyword>
<feature type="domain" description="Dipeptidylpeptidase IV N-terminal" evidence="6">
    <location>
        <begin position="98"/>
        <end position="166"/>
    </location>
</feature>
<dbReference type="Gene3D" id="2.140.10.30">
    <property type="entry name" value="Dipeptidylpeptidase IV, N-terminal domain"/>
    <property type="match status" value="2"/>
</dbReference>
<dbReference type="SUPFAM" id="SSF82171">
    <property type="entry name" value="DPP6 N-terminal domain-like"/>
    <property type="match status" value="1"/>
</dbReference>
<feature type="signal peptide" evidence="4">
    <location>
        <begin position="1"/>
        <end position="18"/>
    </location>
</feature>